<feature type="domain" description="C2H2-type" evidence="3">
    <location>
        <begin position="48"/>
        <end position="83"/>
    </location>
</feature>
<keyword evidence="1" id="KW-0479">Metal-binding</keyword>
<evidence type="ECO:0000256" key="2">
    <source>
        <dbReference type="SAM" id="MobiDB-lite"/>
    </source>
</evidence>
<dbReference type="EMBL" id="CAVMBE010000004">
    <property type="protein sequence ID" value="CAK3825081.1"/>
    <property type="molecule type" value="Genomic_DNA"/>
</dbReference>
<evidence type="ECO:0000256" key="1">
    <source>
        <dbReference type="PROSITE-ProRule" id="PRU00042"/>
    </source>
</evidence>
<keyword evidence="5" id="KW-1185">Reference proteome</keyword>
<keyword evidence="1" id="KW-0862">Zinc</keyword>
<dbReference type="GO" id="GO:0008270">
    <property type="term" value="F:zinc ion binding"/>
    <property type="evidence" value="ECO:0007669"/>
    <property type="project" value="UniProtKB-KW"/>
</dbReference>
<dbReference type="InterPro" id="IPR013087">
    <property type="entry name" value="Znf_C2H2_type"/>
</dbReference>
<protein>
    <submittedName>
        <fullName evidence="4">Uncharacterized protein RCC_01793</fullName>
    </submittedName>
</protein>
<dbReference type="PROSITE" id="PS50157">
    <property type="entry name" value="ZINC_FINGER_C2H2_2"/>
    <property type="match status" value="1"/>
</dbReference>
<evidence type="ECO:0000313" key="5">
    <source>
        <dbReference type="Proteomes" id="UP001296104"/>
    </source>
</evidence>
<dbReference type="AlphaFoldDB" id="A0AAI8YSL9"/>
<feature type="compositionally biased region" description="Acidic residues" evidence="2">
    <location>
        <begin position="185"/>
        <end position="197"/>
    </location>
</feature>
<dbReference type="Proteomes" id="UP001296104">
    <property type="component" value="Unassembled WGS sequence"/>
</dbReference>
<sequence>MAPSSGTMNLGQRSAAYRGYLALGRLPRNTPSFSLNSEGCPVVHRGEVCCRMPQSEGGSCGRRFAHRQSLGRHVRVVHRTFEAKGFNRTTVQEADAFYIDLMKEEEYEGKHSNAQYDAFGASPRDWALNANQRNHNISRATVEMAITRQGAEVGATQNTRHAAISVAEHVTQAPSIANSQVIDLDPSDDEASSEEITMDSMPQSTHSGIKMIQSAEMNQLMQSYAGSIARGLVSVTAAAPAQQPQHATPTTRQRHIDIEDESGDNIATESVCGRAPTGLQHQHASGGC</sequence>
<evidence type="ECO:0000259" key="3">
    <source>
        <dbReference type="PROSITE" id="PS50157"/>
    </source>
</evidence>
<gene>
    <name evidence="4" type="ORF">LECACI_7A001246</name>
</gene>
<comment type="caution">
    <text evidence="4">The sequence shown here is derived from an EMBL/GenBank/DDBJ whole genome shotgun (WGS) entry which is preliminary data.</text>
</comment>
<organism evidence="4 5">
    <name type="scientific">Lecanosticta acicola</name>
    <dbReference type="NCBI Taxonomy" id="111012"/>
    <lineage>
        <taxon>Eukaryota</taxon>
        <taxon>Fungi</taxon>
        <taxon>Dikarya</taxon>
        <taxon>Ascomycota</taxon>
        <taxon>Pezizomycotina</taxon>
        <taxon>Dothideomycetes</taxon>
        <taxon>Dothideomycetidae</taxon>
        <taxon>Mycosphaerellales</taxon>
        <taxon>Mycosphaerellaceae</taxon>
        <taxon>Lecanosticta</taxon>
    </lineage>
</organism>
<keyword evidence="1" id="KW-0863">Zinc-finger</keyword>
<evidence type="ECO:0000313" key="4">
    <source>
        <dbReference type="EMBL" id="CAK3825081.1"/>
    </source>
</evidence>
<accession>A0AAI8YSL9</accession>
<proteinExistence type="predicted"/>
<name>A0AAI8YSL9_9PEZI</name>
<reference evidence="4" key="1">
    <citation type="submission" date="2023-11" db="EMBL/GenBank/DDBJ databases">
        <authorList>
            <person name="Alioto T."/>
            <person name="Alioto T."/>
            <person name="Gomez Garrido J."/>
        </authorList>
    </citation>
    <scope>NUCLEOTIDE SEQUENCE</scope>
</reference>
<feature type="region of interest" description="Disordered" evidence="2">
    <location>
        <begin position="183"/>
        <end position="204"/>
    </location>
</feature>